<dbReference type="Proteomes" id="UP001595767">
    <property type="component" value="Unassembled WGS sequence"/>
</dbReference>
<accession>A0ABV8L2I4</accession>
<proteinExistence type="predicted"/>
<dbReference type="Pfam" id="PF24092">
    <property type="entry name" value="DUF7373_C"/>
    <property type="match status" value="1"/>
</dbReference>
<dbReference type="InterPro" id="IPR056463">
    <property type="entry name" value="DUF7373_C"/>
</dbReference>
<dbReference type="Pfam" id="PF24088">
    <property type="entry name" value="DUF7373"/>
    <property type="match status" value="1"/>
</dbReference>
<protein>
    <submittedName>
        <fullName evidence="3">Uncharacterized protein</fullName>
    </submittedName>
</protein>
<evidence type="ECO:0000259" key="2">
    <source>
        <dbReference type="Pfam" id="PF24092"/>
    </source>
</evidence>
<reference evidence="4" key="1">
    <citation type="journal article" date="2019" name="Int. J. Syst. Evol. Microbiol.">
        <title>The Global Catalogue of Microorganisms (GCM) 10K type strain sequencing project: providing services to taxonomists for standard genome sequencing and annotation.</title>
        <authorList>
            <consortium name="The Broad Institute Genomics Platform"/>
            <consortium name="The Broad Institute Genome Sequencing Center for Infectious Disease"/>
            <person name="Wu L."/>
            <person name="Ma J."/>
        </authorList>
    </citation>
    <scope>NUCLEOTIDE SEQUENCE [LARGE SCALE GENOMIC DNA]</scope>
    <source>
        <strain evidence="4">CGMCC 4.7204</strain>
    </source>
</reference>
<evidence type="ECO:0000313" key="4">
    <source>
        <dbReference type="Proteomes" id="UP001595767"/>
    </source>
</evidence>
<organism evidence="3 4">
    <name type="scientific">Nocardia rhizosphaerae</name>
    <dbReference type="NCBI Taxonomy" id="1691571"/>
    <lineage>
        <taxon>Bacteria</taxon>
        <taxon>Bacillati</taxon>
        <taxon>Actinomycetota</taxon>
        <taxon>Actinomycetes</taxon>
        <taxon>Mycobacteriales</taxon>
        <taxon>Nocardiaceae</taxon>
        <taxon>Nocardia</taxon>
    </lineage>
</organism>
<feature type="domain" description="DUF7373" evidence="1">
    <location>
        <begin position="45"/>
        <end position="233"/>
    </location>
</feature>
<feature type="domain" description="DUF7373" evidence="2">
    <location>
        <begin position="241"/>
        <end position="384"/>
    </location>
</feature>
<sequence>MLTCSGCGATIIGNPQPAATSVDIESLRPGPFIAEPEAFELKDGYGAPEQVRLIEGRRLLNYLIQPIDIDTDVQKLRDTEVFATHLGMPEIQGISDTHKQVVKYNVHFIAGVAASRTNGSLRDPKEVSVAVLQFDSNSESSRAAEEFNRISMEAIGRSSIIVPGASNTHSSALDRTQIDSWQSYGPYVILVSVKRSAAEFDDTVSKVKDALLAQNYALDLQAPTPLDDVLDRPLDPENIVRRTMNHNSRDATVSTDDFGPYRPSGILHFARNPAAARKAFEDAGVDAVGQRASTVYRTRDLAAAFRLQTFLAKPGKDDRPLDPPLGIADAQCVRFDEVDERGNNAFCAVVYGRFVAVVATKSIGHAQFDSGLQERAAAQYAILQKCE</sequence>
<evidence type="ECO:0000313" key="3">
    <source>
        <dbReference type="EMBL" id="MFC4124778.1"/>
    </source>
</evidence>
<evidence type="ECO:0000259" key="1">
    <source>
        <dbReference type="Pfam" id="PF24088"/>
    </source>
</evidence>
<dbReference type="InterPro" id="IPR055797">
    <property type="entry name" value="DUF7373"/>
</dbReference>
<gene>
    <name evidence="3" type="ORF">ACFOW8_07565</name>
</gene>
<keyword evidence="4" id="KW-1185">Reference proteome</keyword>
<dbReference type="RefSeq" id="WP_378547431.1">
    <property type="nucleotide sequence ID" value="NZ_JBHSBA010000003.1"/>
</dbReference>
<dbReference type="EMBL" id="JBHSBA010000003">
    <property type="protein sequence ID" value="MFC4124778.1"/>
    <property type="molecule type" value="Genomic_DNA"/>
</dbReference>
<comment type="caution">
    <text evidence="3">The sequence shown here is derived from an EMBL/GenBank/DDBJ whole genome shotgun (WGS) entry which is preliminary data.</text>
</comment>
<name>A0ABV8L2I4_9NOCA</name>